<comment type="subcellular location">
    <subcellularLocation>
        <location evidence="1">Cell outer membrane</location>
        <topology evidence="1">Multi-pass membrane protein</topology>
    </subcellularLocation>
</comment>
<gene>
    <name evidence="17" type="ORF">NSU_4822</name>
</gene>
<dbReference type="Gene3D" id="3.30.1950.10">
    <property type="entry name" value="wza like domain"/>
    <property type="match status" value="1"/>
</dbReference>
<evidence type="ECO:0000256" key="7">
    <source>
        <dbReference type="ARBA" id="ARBA00022729"/>
    </source>
</evidence>
<organism evidence="17 18">
    <name type="scientific">Novosphingobium pentaromativorans US6-1</name>
    <dbReference type="NCBI Taxonomy" id="1088721"/>
    <lineage>
        <taxon>Bacteria</taxon>
        <taxon>Pseudomonadati</taxon>
        <taxon>Pseudomonadota</taxon>
        <taxon>Alphaproteobacteria</taxon>
        <taxon>Sphingomonadales</taxon>
        <taxon>Sphingomonadaceae</taxon>
        <taxon>Novosphingobium</taxon>
    </lineage>
</organism>
<dbReference type="GO" id="GO:0015288">
    <property type="term" value="F:porin activity"/>
    <property type="evidence" value="ECO:0007669"/>
    <property type="project" value="UniProtKB-KW"/>
</dbReference>
<evidence type="ECO:0000256" key="4">
    <source>
        <dbReference type="ARBA" id="ARBA00022452"/>
    </source>
</evidence>
<evidence type="ECO:0000256" key="2">
    <source>
        <dbReference type="ARBA" id="ARBA00009450"/>
    </source>
</evidence>
<evidence type="ECO:0000256" key="5">
    <source>
        <dbReference type="ARBA" id="ARBA00022597"/>
    </source>
</evidence>
<evidence type="ECO:0000256" key="14">
    <source>
        <dbReference type="ARBA" id="ARBA00023288"/>
    </source>
</evidence>
<dbReference type="Pfam" id="PF02563">
    <property type="entry name" value="Poly_export"/>
    <property type="match status" value="1"/>
</dbReference>
<evidence type="ECO:0000259" key="15">
    <source>
        <dbReference type="Pfam" id="PF02563"/>
    </source>
</evidence>
<dbReference type="Gene3D" id="3.10.560.10">
    <property type="entry name" value="Outer membrane lipoprotein wza domain like"/>
    <property type="match status" value="2"/>
</dbReference>
<keyword evidence="14" id="KW-0449">Lipoprotein</keyword>
<evidence type="ECO:0000256" key="10">
    <source>
        <dbReference type="ARBA" id="ARBA00023114"/>
    </source>
</evidence>
<evidence type="ECO:0000256" key="6">
    <source>
        <dbReference type="ARBA" id="ARBA00022692"/>
    </source>
</evidence>
<dbReference type="eggNOG" id="COG1596">
    <property type="taxonomic scope" value="Bacteria"/>
</dbReference>
<dbReference type="Pfam" id="PF22461">
    <property type="entry name" value="SLBB_2"/>
    <property type="match status" value="2"/>
</dbReference>
<feature type="domain" description="SLBB" evidence="16">
    <location>
        <begin position="137"/>
        <end position="197"/>
    </location>
</feature>
<dbReference type="InterPro" id="IPR049712">
    <property type="entry name" value="Poly_export"/>
</dbReference>
<dbReference type="InterPro" id="IPR003715">
    <property type="entry name" value="Poly_export_N"/>
</dbReference>
<dbReference type="GO" id="GO:0015159">
    <property type="term" value="F:polysaccharide transmembrane transporter activity"/>
    <property type="evidence" value="ECO:0007669"/>
    <property type="project" value="InterPro"/>
</dbReference>
<dbReference type="PANTHER" id="PTHR33619:SF3">
    <property type="entry name" value="POLYSACCHARIDE EXPORT PROTEIN GFCE-RELATED"/>
    <property type="match status" value="1"/>
</dbReference>
<dbReference type="EMBL" id="AGFM01000094">
    <property type="protein sequence ID" value="EHJ58185.1"/>
    <property type="molecule type" value="Genomic_DNA"/>
</dbReference>
<keyword evidence="18" id="KW-1185">Reference proteome</keyword>
<keyword evidence="13" id="KW-0998">Cell outer membrane</keyword>
<dbReference type="GO" id="GO:0009279">
    <property type="term" value="C:cell outer membrane"/>
    <property type="evidence" value="ECO:0007669"/>
    <property type="project" value="UniProtKB-SubCell"/>
</dbReference>
<dbReference type="Proteomes" id="UP000004030">
    <property type="component" value="Unassembled WGS sequence"/>
</dbReference>
<keyword evidence="5" id="KW-0762">Sugar transport</keyword>
<keyword evidence="7" id="KW-0732">Signal</keyword>
<evidence type="ECO:0000256" key="11">
    <source>
        <dbReference type="ARBA" id="ARBA00023136"/>
    </source>
</evidence>
<keyword evidence="4" id="KW-1134">Transmembrane beta strand</keyword>
<accession>G6EKF1</accession>
<protein>
    <submittedName>
        <fullName evidence="17">Capsule polysaccharide export protein</fullName>
    </submittedName>
</protein>
<comment type="caution">
    <text evidence="17">The sequence shown here is derived from an EMBL/GenBank/DDBJ whole genome shotgun (WGS) entry which is preliminary data.</text>
</comment>
<evidence type="ECO:0000256" key="3">
    <source>
        <dbReference type="ARBA" id="ARBA00022448"/>
    </source>
</evidence>
<name>G6EKF1_9SPHN</name>
<keyword evidence="10" id="KW-0626">Porin</keyword>
<feature type="domain" description="SLBB" evidence="16">
    <location>
        <begin position="219"/>
        <end position="303"/>
    </location>
</feature>
<evidence type="ECO:0000259" key="16">
    <source>
        <dbReference type="Pfam" id="PF22461"/>
    </source>
</evidence>
<evidence type="ECO:0000256" key="1">
    <source>
        <dbReference type="ARBA" id="ARBA00004571"/>
    </source>
</evidence>
<keyword evidence="8" id="KW-0625">Polysaccharide transport</keyword>
<dbReference type="GO" id="GO:0046930">
    <property type="term" value="C:pore complex"/>
    <property type="evidence" value="ECO:0007669"/>
    <property type="project" value="UniProtKB-KW"/>
</dbReference>
<evidence type="ECO:0000313" key="18">
    <source>
        <dbReference type="Proteomes" id="UP000004030"/>
    </source>
</evidence>
<keyword evidence="6" id="KW-0812">Transmembrane</keyword>
<dbReference type="GO" id="GO:0006811">
    <property type="term" value="P:monoatomic ion transport"/>
    <property type="evidence" value="ECO:0007669"/>
    <property type="project" value="UniProtKB-KW"/>
</dbReference>
<sequence length="341" mass="36566">MEQSQGGIGLVEVTSMDAVPKVPHRTATPLPELAPPPTDMVGPGDVLEVSIYEAGVSLFGGTQSTLAAPAFDPSAKVHTLPPSRVNDDGDIVIPYAGRIHVVGKTIDEIQDQIRRSLRGLTQNPQVLVTARDVITNSVIVSGEVARPGRLVLQTNRETLSDIVALAGGYRGRAADLDVRVMRGQHSTELPLSELLDNPALDVRAYPGDRIALISDPRTFTILGAAGRIDQIALTHSNMTLAQAIASAGGPNPNLGDPKAIFVFRYVPDANGQTKPVVYHINMMQAGSFFLAQRFALQDRDVIYFGNARANQPSKLIQLISQLFSPILTVTSTVQVLQNSKN</sequence>
<evidence type="ECO:0000256" key="12">
    <source>
        <dbReference type="ARBA" id="ARBA00023139"/>
    </source>
</evidence>
<keyword evidence="11" id="KW-0472">Membrane</keyword>
<comment type="similarity">
    <text evidence="2">Belongs to the BexD/CtrA/VexA family.</text>
</comment>
<evidence type="ECO:0000256" key="9">
    <source>
        <dbReference type="ARBA" id="ARBA00023065"/>
    </source>
</evidence>
<reference evidence="17 18" key="1">
    <citation type="journal article" date="2012" name="J. Bacteriol.">
        <title>Genome sequence of benzo(a)pyrene-degrading bacterium Novosphingobium pentaromativorans US6-1.</title>
        <authorList>
            <person name="Luo Y.R."/>
            <person name="Kang S.G."/>
            <person name="Kim S.J."/>
            <person name="Kim M.R."/>
            <person name="Li N."/>
            <person name="Lee J.H."/>
            <person name="Kwon K.K."/>
        </authorList>
    </citation>
    <scope>NUCLEOTIDE SEQUENCE [LARGE SCALE GENOMIC DNA]</scope>
    <source>
        <strain evidence="17 18">US6-1</strain>
    </source>
</reference>
<feature type="domain" description="Polysaccharide export protein N-terminal" evidence="15">
    <location>
        <begin position="35"/>
        <end position="129"/>
    </location>
</feature>
<evidence type="ECO:0000256" key="13">
    <source>
        <dbReference type="ARBA" id="ARBA00023237"/>
    </source>
</evidence>
<evidence type="ECO:0000313" key="17">
    <source>
        <dbReference type="EMBL" id="EHJ58185.1"/>
    </source>
</evidence>
<dbReference type="PATRIC" id="fig|1088721.3.peg.4734"/>
<dbReference type="PANTHER" id="PTHR33619">
    <property type="entry name" value="POLYSACCHARIDE EXPORT PROTEIN GFCE-RELATED"/>
    <property type="match status" value="1"/>
</dbReference>
<keyword evidence="9" id="KW-0406">Ion transport</keyword>
<keyword evidence="3" id="KW-0813">Transport</keyword>
<dbReference type="InterPro" id="IPR054765">
    <property type="entry name" value="SLBB_dom"/>
</dbReference>
<dbReference type="AlphaFoldDB" id="G6EKF1"/>
<evidence type="ECO:0000256" key="8">
    <source>
        <dbReference type="ARBA" id="ARBA00023047"/>
    </source>
</evidence>
<proteinExistence type="inferred from homology"/>
<keyword evidence="12" id="KW-0564">Palmitate</keyword>